<keyword evidence="2" id="KW-1003">Cell membrane</keyword>
<feature type="transmembrane region" description="Helical" evidence="6">
    <location>
        <begin position="383"/>
        <end position="407"/>
    </location>
</feature>
<evidence type="ECO:0000256" key="1">
    <source>
        <dbReference type="ARBA" id="ARBA00004651"/>
    </source>
</evidence>
<dbReference type="InterPro" id="IPR003838">
    <property type="entry name" value="ABC3_permease_C"/>
</dbReference>
<feature type="transmembrane region" description="Helical" evidence="6">
    <location>
        <begin position="428"/>
        <end position="447"/>
    </location>
</feature>
<keyword evidence="4 6" id="KW-1133">Transmembrane helix</keyword>
<keyword evidence="3 6" id="KW-0812">Transmembrane</keyword>
<feature type="transmembrane region" description="Helical" evidence="6">
    <location>
        <begin position="678"/>
        <end position="705"/>
    </location>
</feature>
<evidence type="ECO:0000256" key="2">
    <source>
        <dbReference type="ARBA" id="ARBA00022475"/>
    </source>
</evidence>
<feature type="transmembrane region" description="Helical" evidence="6">
    <location>
        <begin position="337"/>
        <end position="363"/>
    </location>
</feature>
<evidence type="ECO:0000259" key="7">
    <source>
        <dbReference type="Pfam" id="PF02687"/>
    </source>
</evidence>
<feature type="domain" description="ABC3 transporter permease C-terminal" evidence="7">
    <location>
        <begin position="684"/>
        <end position="797"/>
    </location>
</feature>
<feature type="transmembrane region" description="Helical" evidence="6">
    <location>
        <begin position="21"/>
        <end position="43"/>
    </location>
</feature>
<accession>A0ABT7YHD4</accession>
<comment type="subcellular location">
    <subcellularLocation>
        <location evidence="1">Cell membrane</location>
        <topology evidence="1">Multi-pass membrane protein</topology>
    </subcellularLocation>
</comment>
<dbReference type="PANTHER" id="PTHR30572">
    <property type="entry name" value="MEMBRANE COMPONENT OF TRANSPORTER-RELATED"/>
    <property type="match status" value="1"/>
</dbReference>
<evidence type="ECO:0000256" key="4">
    <source>
        <dbReference type="ARBA" id="ARBA00022989"/>
    </source>
</evidence>
<evidence type="ECO:0000256" key="5">
    <source>
        <dbReference type="ARBA" id="ARBA00023136"/>
    </source>
</evidence>
<evidence type="ECO:0000313" key="10">
    <source>
        <dbReference type="Proteomes" id="UP001171916"/>
    </source>
</evidence>
<evidence type="ECO:0000259" key="8">
    <source>
        <dbReference type="Pfam" id="PF12704"/>
    </source>
</evidence>
<feature type="transmembrane region" description="Helical" evidence="6">
    <location>
        <begin position="290"/>
        <end position="312"/>
    </location>
</feature>
<sequence>MFFHYLKTTLRGIKFHPFYSIVSILGLSIGLASCLLIFSYWSYERSYDTFYSDADRIYRVYQEVELPNGEISTSASTFSRVGQSLSSEFSGAESVLRMHLNGQNTSLQYGETILSQDGMMGVENNFFEFFDFKFLSGSKQNWLRTPQAVILTEEVATKLFGDEDPFGKAIIINGVYGSYGQNGYEEFKNYTVAGVIENVPGNTHLDFSLLISLGVFANPEREFPNWGESFYTYVKLTDPSQATALEETLTNLGETTFADSGYKHYSMPLTDIHLKSDFLNEFKANGSEQLLILLAALAALVLIVAGCNYINFATARLLQRDKEVNLRKIFWAGKTQLFAQLFFEAIFINLIALGLALILIILINPTLTNLTSIDLLGEMIGGLNLSIILAIVAGAILISGFYPAWYVSRSSKKSLSAKAQGQLKIQRPIVIFQFAISVFVIGFTLLISSQLRFMQKSDPGLNLEKTLVLSGPSVENEDFQLQERLISFKNELSQSSQVNGVSSANFIPGQTIRGEAEGYVRRISDPEESSFNYSFTQLDGNFIDEFGIEILAGRGFSPESEDSDAVIINQEAAKFLGFESPEDAIGERIFYRRQTQPEIVGVISNFHQFSLQEAYKPIIFEKGKQADGFIYIKYNAENEAELLSQIQASWMASFPGNPFDFFYLDEFYNRQYQQDQNFYSVFQIFSALGILVAALGFFGLIYFLAASKVKEIGIRKTLGAEFSDVVKILSNGTLSSLLIAGVFSLPAIYFLGQIWLENYAFRISIGWWILAIPLLAFGLLAFSLILIQAIRSYRANPVLALKEASNGTLER</sequence>
<dbReference type="InterPro" id="IPR050250">
    <property type="entry name" value="Macrolide_Exporter_MacB"/>
</dbReference>
<feature type="domain" description="MacB-like periplasmic core" evidence="8">
    <location>
        <begin position="20"/>
        <end position="251"/>
    </location>
</feature>
<evidence type="ECO:0000313" key="9">
    <source>
        <dbReference type="EMBL" id="MDN3205589.1"/>
    </source>
</evidence>
<dbReference type="EMBL" id="JAUEPH010000007">
    <property type="protein sequence ID" value="MDN3205589.1"/>
    <property type="molecule type" value="Genomic_DNA"/>
</dbReference>
<gene>
    <name evidence="9" type="ORF">QVH07_15615</name>
</gene>
<evidence type="ECO:0000256" key="6">
    <source>
        <dbReference type="SAM" id="Phobius"/>
    </source>
</evidence>
<proteinExistence type="predicted"/>
<dbReference type="RefSeq" id="WP_290002212.1">
    <property type="nucleotide sequence ID" value="NZ_JAUEPH010000007.1"/>
</dbReference>
<dbReference type="Proteomes" id="UP001171916">
    <property type="component" value="Unassembled WGS sequence"/>
</dbReference>
<organism evidence="9 10">
    <name type="scientific">Algoriphagus sediminis</name>
    <dbReference type="NCBI Taxonomy" id="3057113"/>
    <lineage>
        <taxon>Bacteria</taxon>
        <taxon>Pseudomonadati</taxon>
        <taxon>Bacteroidota</taxon>
        <taxon>Cytophagia</taxon>
        <taxon>Cytophagales</taxon>
        <taxon>Cyclobacteriaceae</taxon>
        <taxon>Algoriphagus</taxon>
    </lineage>
</organism>
<feature type="domain" description="ABC3 transporter permease C-terminal" evidence="7">
    <location>
        <begin position="296"/>
        <end position="410"/>
    </location>
</feature>
<dbReference type="InterPro" id="IPR025857">
    <property type="entry name" value="MacB_PCD"/>
</dbReference>
<dbReference type="Pfam" id="PF02687">
    <property type="entry name" value="FtsX"/>
    <property type="match status" value="2"/>
</dbReference>
<comment type="caution">
    <text evidence="9">The sequence shown here is derived from an EMBL/GenBank/DDBJ whole genome shotgun (WGS) entry which is preliminary data.</text>
</comment>
<keyword evidence="10" id="KW-1185">Reference proteome</keyword>
<reference evidence="9" key="1">
    <citation type="submission" date="2023-06" db="EMBL/GenBank/DDBJ databases">
        <title>Robiginitalea aurantiacus sp. nov. and Algoriphagus sediminis sp. nov., isolated from coastal sediment.</title>
        <authorList>
            <person name="Zhou Z.Y."/>
            <person name="An J."/>
            <person name="Jia Y.W."/>
            <person name="Du Z.J."/>
        </authorList>
    </citation>
    <scope>NUCLEOTIDE SEQUENCE</scope>
    <source>
        <strain evidence="9">C2-7</strain>
    </source>
</reference>
<dbReference type="PROSITE" id="PS51257">
    <property type="entry name" value="PROKAR_LIPOPROTEIN"/>
    <property type="match status" value="1"/>
</dbReference>
<dbReference type="PANTHER" id="PTHR30572:SF18">
    <property type="entry name" value="ABC-TYPE MACROLIDE FAMILY EXPORT SYSTEM PERMEASE COMPONENT 2"/>
    <property type="match status" value="1"/>
</dbReference>
<name>A0ABT7YHD4_9BACT</name>
<dbReference type="Pfam" id="PF12704">
    <property type="entry name" value="MacB_PCD"/>
    <property type="match status" value="1"/>
</dbReference>
<feature type="transmembrane region" description="Helical" evidence="6">
    <location>
        <begin position="767"/>
        <end position="787"/>
    </location>
</feature>
<evidence type="ECO:0000256" key="3">
    <source>
        <dbReference type="ARBA" id="ARBA00022692"/>
    </source>
</evidence>
<feature type="transmembrane region" description="Helical" evidence="6">
    <location>
        <begin position="737"/>
        <end position="755"/>
    </location>
</feature>
<protein>
    <submittedName>
        <fullName evidence="9">ABC transporter permease</fullName>
    </submittedName>
</protein>
<keyword evidence="5 6" id="KW-0472">Membrane</keyword>